<evidence type="ECO:0000313" key="3">
    <source>
        <dbReference type="Proteomes" id="UP000004947"/>
    </source>
</evidence>
<keyword evidence="1" id="KW-0812">Transmembrane</keyword>
<feature type="transmembrane region" description="Helical" evidence="1">
    <location>
        <begin position="20"/>
        <end position="40"/>
    </location>
</feature>
<dbReference type="EMBL" id="ABCK01000014">
    <property type="protein sequence ID" value="EDM26701.1"/>
    <property type="molecule type" value="Genomic_DNA"/>
</dbReference>
<keyword evidence="3" id="KW-1185">Reference proteome</keyword>
<organism evidence="2 3">
    <name type="scientific">Lentisphaera araneosa HTCC2155</name>
    <dbReference type="NCBI Taxonomy" id="313628"/>
    <lineage>
        <taxon>Bacteria</taxon>
        <taxon>Pseudomonadati</taxon>
        <taxon>Lentisphaerota</taxon>
        <taxon>Lentisphaeria</taxon>
        <taxon>Lentisphaerales</taxon>
        <taxon>Lentisphaeraceae</taxon>
        <taxon>Lentisphaera</taxon>
    </lineage>
</organism>
<evidence type="ECO:0000256" key="1">
    <source>
        <dbReference type="SAM" id="Phobius"/>
    </source>
</evidence>
<name>A6DNP2_9BACT</name>
<dbReference type="AlphaFoldDB" id="A6DNP2"/>
<dbReference type="Proteomes" id="UP000004947">
    <property type="component" value="Unassembled WGS sequence"/>
</dbReference>
<keyword evidence="1" id="KW-0472">Membrane</keyword>
<sequence>MKKTIIYSKAMENNVCKISLTFVLVLITSFMCILAFALIYKFKCYLGIDIFPDKHLSDFVVLVK</sequence>
<keyword evidence="1" id="KW-1133">Transmembrane helix</keyword>
<evidence type="ECO:0000313" key="2">
    <source>
        <dbReference type="EMBL" id="EDM26701.1"/>
    </source>
</evidence>
<accession>A6DNP2</accession>
<proteinExistence type="predicted"/>
<reference evidence="2 3" key="1">
    <citation type="journal article" date="2010" name="J. Bacteriol.">
        <title>Genome sequence of Lentisphaera araneosa HTCC2155T, the type species of the order Lentisphaerales in the phylum Lentisphaerae.</title>
        <authorList>
            <person name="Thrash J.C."/>
            <person name="Cho J.C."/>
            <person name="Vergin K.L."/>
            <person name="Morris R.M."/>
            <person name="Giovannoni S.J."/>
        </authorList>
    </citation>
    <scope>NUCLEOTIDE SEQUENCE [LARGE SCALE GENOMIC DNA]</scope>
    <source>
        <strain evidence="2 3">HTCC2155</strain>
    </source>
</reference>
<comment type="caution">
    <text evidence="2">The sequence shown here is derived from an EMBL/GenBank/DDBJ whole genome shotgun (WGS) entry which is preliminary data.</text>
</comment>
<protein>
    <submittedName>
        <fullName evidence="2">Uncharacterized protein</fullName>
    </submittedName>
</protein>
<gene>
    <name evidence="2" type="ORF">LNTAR_18680</name>
</gene>